<reference evidence="3 4" key="1">
    <citation type="submission" date="2016-10" db="EMBL/GenBank/DDBJ databases">
        <authorList>
            <person name="Varghese N."/>
            <person name="Submissions S."/>
        </authorList>
    </citation>
    <scope>NUCLEOTIDE SEQUENCE [LARGE SCALE GENOMIC DNA]</scope>
    <source>
        <strain evidence="3 4">NLAE-zl-C196</strain>
    </source>
</reference>
<feature type="chain" id="PRO_5038623216" description="Lipoprotein" evidence="2">
    <location>
        <begin position="22"/>
        <end position="532"/>
    </location>
</feature>
<dbReference type="EMBL" id="FOIO01000004">
    <property type="protein sequence ID" value="SET27408.1"/>
    <property type="molecule type" value="Genomic_DNA"/>
</dbReference>
<dbReference type="Proteomes" id="UP000182121">
    <property type="component" value="Unassembled WGS sequence"/>
</dbReference>
<evidence type="ECO:0000313" key="4">
    <source>
        <dbReference type="Proteomes" id="UP000182121"/>
    </source>
</evidence>
<proteinExistence type="predicted"/>
<keyword evidence="2" id="KW-0732">Signal</keyword>
<evidence type="ECO:0000256" key="2">
    <source>
        <dbReference type="SAM" id="SignalP"/>
    </source>
</evidence>
<protein>
    <recommendedName>
        <fullName evidence="5">Lipoprotein</fullName>
    </recommendedName>
</protein>
<sequence>MKYRRIFALLFVLILSLTACGREQVPPGNGPLDQDKKIPGKGAINTPTEDGGASGSAASEGAAAWLSVEGGKVLDDLREGAQADGCICSVAFLGAALEPGEDIAAFLASEEAEQYLDAYPFIKEIPPERWIAHPEGGYEVYCIVPTDPKASTAVNTWDINEDNDFLGESDQVLYRSDCGDPILLLGNLSDIMPSLDVEIVDSTGRSLSYQPSLWLYDGSLSGPSEIFDFTMYHNPDLIGIWSAVIPAELGGGISLNLNIGRGGNLTYSYGRGNSEPIALYEGTWSRPDEAMVQFGPECVVFELCLVEGIEDNDLWGQYGPGELHDEICGVWICERGDGPGTSSLRLTHVQGDPFIDGCGGWAIVFEGEDQGGNNGGMEQGANVNPHVLTTGGPAFTHMTVLQTENYPDGGYYYEDMTQDGSILIINCAYPGGRRNGVSMEEYAVKSIEHLTMYEAEDLSVEKNSGYSEALGHPVYILTYTTSENDHTFHWKIFMTEADGYTYLYAFDVWHEVYADMEDVIDDVFGQLFFLEM</sequence>
<accession>A0A1I0D5D9</accession>
<name>A0A1I0D5D9_9FIRM</name>
<dbReference type="RefSeq" id="WP_074661653.1">
    <property type="nucleotide sequence ID" value="NZ_FOIO01000004.1"/>
</dbReference>
<feature type="signal peptide" evidence="2">
    <location>
        <begin position="1"/>
        <end position="21"/>
    </location>
</feature>
<evidence type="ECO:0000256" key="1">
    <source>
        <dbReference type="SAM" id="MobiDB-lite"/>
    </source>
</evidence>
<organism evidence="3 4">
    <name type="scientific">Enterocloster clostridioformis</name>
    <dbReference type="NCBI Taxonomy" id="1531"/>
    <lineage>
        <taxon>Bacteria</taxon>
        <taxon>Bacillati</taxon>
        <taxon>Bacillota</taxon>
        <taxon>Clostridia</taxon>
        <taxon>Lachnospirales</taxon>
        <taxon>Lachnospiraceae</taxon>
        <taxon>Enterocloster</taxon>
    </lineage>
</organism>
<evidence type="ECO:0008006" key="5">
    <source>
        <dbReference type="Google" id="ProtNLM"/>
    </source>
</evidence>
<dbReference type="PROSITE" id="PS51257">
    <property type="entry name" value="PROKAR_LIPOPROTEIN"/>
    <property type="match status" value="1"/>
</dbReference>
<comment type="caution">
    <text evidence="3">The sequence shown here is derived from an EMBL/GenBank/DDBJ whole genome shotgun (WGS) entry which is preliminary data.</text>
</comment>
<dbReference type="AlphaFoldDB" id="A0A1I0D5D9"/>
<evidence type="ECO:0000313" key="3">
    <source>
        <dbReference type="EMBL" id="SET27408.1"/>
    </source>
</evidence>
<dbReference type="GeneID" id="86054300"/>
<gene>
    <name evidence="3" type="ORF">SAMN05216521_100447</name>
</gene>
<feature type="region of interest" description="Disordered" evidence="1">
    <location>
        <begin position="26"/>
        <end position="57"/>
    </location>
</feature>